<dbReference type="InterPro" id="IPR019471">
    <property type="entry name" value="Interferon_reg_factor-3"/>
</dbReference>
<feature type="domain" description="IRF tryptophan pentad repeat" evidence="1">
    <location>
        <begin position="1"/>
        <end position="55"/>
    </location>
</feature>
<dbReference type="GO" id="GO:0000981">
    <property type="term" value="F:DNA-binding transcription factor activity, RNA polymerase II-specific"/>
    <property type="evidence" value="ECO:0007669"/>
    <property type="project" value="TreeGrafter"/>
</dbReference>
<dbReference type="InterPro" id="IPR001346">
    <property type="entry name" value="Interferon_reg_fact_DNA-bd_dom"/>
</dbReference>
<dbReference type="InterPro" id="IPR008984">
    <property type="entry name" value="SMAD_FHA_dom_sf"/>
</dbReference>
<dbReference type="Proteomes" id="UP000296049">
    <property type="component" value="Unassembled WGS sequence"/>
</dbReference>
<dbReference type="Gene3D" id="2.60.200.10">
    <property type="match status" value="1"/>
</dbReference>
<protein>
    <submittedName>
        <fullName evidence="2">Interferon regulatory factor 3</fullName>
    </submittedName>
</protein>
<dbReference type="GO" id="GO:0045893">
    <property type="term" value="P:positive regulation of DNA-templated transcription"/>
    <property type="evidence" value="ECO:0007669"/>
    <property type="project" value="UniProtKB-ARBA"/>
</dbReference>
<feature type="non-terminal residue" evidence="2">
    <location>
        <position position="1"/>
    </location>
</feature>
<dbReference type="EMBL" id="KB742884">
    <property type="protein sequence ID" value="EOB03175.1"/>
    <property type="molecule type" value="Genomic_DNA"/>
</dbReference>
<proteinExistence type="predicted"/>
<organism evidence="2 3">
    <name type="scientific">Anas platyrhynchos</name>
    <name type="common">Mallard</name>
    <name type="synonym">Anas boschas</name>
    <dbReference type="NCBI Taxonomy" id="8839"/>
    <lineage>
        <taxon>Eukaryota</taxon>
        <taxon>Metazoa</taxon>
        <taxon>Chordata</taxon>
        <taxon>Craniata</taxon>
        <taxon>Vertebrata</taxon>
        <taxon>Euteleostomi</taxon>
        <taxon>Archelosauria</taxon>
        <taxon>Archosauria</taxon>
        <taxon>Dinosauria</taxon>
        <taxon>Saurischia</taxon>
        <taxon>Theropoda</taxon>
        <taxon>Coelurosauria</taxon>
        <taxon>Aves</taxon>
        <taxon>Neognathae</taxon>
        <taxon>Galloanserae</taxon>
        <taxon>Anseriformes</taxon>
        <taxon>Anatidae</taxon>
        <taxon>Anatinae</taxon>
        <taxon>Anas</taxon>
    </lineage>
</organism>
<dbReference type="SMART" id="SM01243">
    <property type="entry name" value="IRF-3"/>
    <property type="match status" value="1"/>
</dbReference>
<dbReference type="Pfam" id="PF00605">
    <property type="entry name" value="IRF"/>
    <property type="match status" value="1"/>
</dbReference>
<dbReference type="PROSITE" id="PS51507">
    <property type="entry name" value="IRF_2"/>
    <property type="match status" value="1"/>
</dbReference>
<dbReference type="SUPFAM" id="SSF49879">
    <property type="entry name" value="SMAD/FHA domain"/>
    <property type="match status" value="1"/>
</dbReference>
<gene>
    <name evidence="2" type="ORF">Anapl_08494</name>
</gene>
<dbReference type="PANTHER" id="PTHR11949">
    <property type="entry name" value="INTERFERON REGULATORY FACTOR"/>
    <property type="match status" value="1"/>
</dbReference>
<accession>R0LN71</accession>
<dbReference type="GO" id="GO:0005634">
    <property type="term" value="C:nucleus"/>
    <property type="evidence" value="ECO:0007669"/>
    <property type="project" value="TreeGrafter"/>
</dbReference>
<dbReference type="PANTHER" id="PTHR11949:SF2">
    <property type="entry name" value="INTERFERON REGULATORY FACTOR 7"/>
    <property type="match status" value="1"/>
</dbReference>
<evidence type="ECO:0000313" key="3">
    <source>
        <dbReference type="Proteomes" id="UP000296049"/>
    </source>
</evidence>
<dbReference type="Pfam" id="PF10401">
    <property type="entry name" value="IRF-3"/>
    <property type="match status" value="1"/>
</dbReference>
<dbReference type="InterPro" id="IPR017855">
    <property type="entry name" value="SMAD-like_dom_sf"/>
</dbReference>
<evidence type="ECO:0000313" key="2">
    <source>
        <dbReference type="EMBL" id="EOB03175.1"/>
    </source>
</evidence>
<dbReference type="AlphaFoldDB" id="R0LN71"/>
<reference evidence="3" key="1">
    <citation type="journal article" date="2013" name="Nat. Genet.">
        <title>The duck genome and transcriptome provide insight into an avian influenza virus reservoir species.</title>
        <authorList>
            <person name="Huang Y."/>
            <person name="Li Y."/>
            <person name="Burt D.W."/>
            <person name="Chen H."/>
            <person name="Zhang Y."/>
            <person name="Qian W."/>
            <person name="Kim H."/>
            <person name="Gan S."/>
            <person name="Zhao Y."/>
            <person name="Li J."/>
            <person name="Yi K."/>
            <person name="Feng H."/>
            <person name="Zhu P."/>
            <person name="Li B."/>
            <person name="Liu Q."/>
            <person name="Fairley S."/>
            <person name="Magor K.E."/>
            <person name="Du Z."/>
            <person name="Hu X."/>
            <person name="Goodman L."/>
            <person name="Tafer H."/>
            <person name="Vignal A."/>
            <person name="Lee T."/>
            <person name="Kim K.W."/>
            <person name="Sheng Z."/>
            <person name="An Y."/>
            <person name="Searle S."/>
            <person name="Herrero J."/>
            <person name="Groenen M.A."/>
            <person name="Crooijmans R.P."/>
            <person name="Faraut T."/>
            <person name="Cai Q."/>
            <person name="Webster R.G."/>
            <person name="Aldridge J.R."/>
            <person name="Warren W.C."/>
            <person name="Bartschat S."/>
            <person name="Kehr S."/>
            <person name="Marz M."/>
            <person name="Stadler P.F."/>
            <person name="Smith J."/>
            <person name="Kraus R.H."/>
            <person name="Zhao Y."/>
            <person name="Ren L."/>
            <person name="Fei J."/>
            <person name="Morisson M."/>
            <person name="Kaiser P."/>
            <person name="Griffin D.K."/>
            <person name="Rao M."/>
            <person name="Pitel F."/>
            <person name="Wang J."/>
            <person name="Li N."/>
        </authorList>
    </citation>
    <scope>NUCLEOTIDE SEQUENCE [LARGE SCALE GENOMIC DNA]</scope>
</reference>
<dbReference type="InterPro" id="IPR036388">
    <property type="entry name" value="WH-like_DNA-bd_sf"/>
</dbReference>
<keyword evidence="3" id="KW-1185">Reference proteome</keyword>
<dbReference type="InterPro" id="IPR036390">
    <property type="entry name" value="WH_DNA-bd_sf"/>
</dbReference>
<dbReference type="Gene3D" id="1.10.10.10">
    <property type="entry name" value="Winged helix-like DNA-binding domain superfamily/Winged helix DNA-binding domain"/>
    <property type="match status" value="1"/>
</dbReference>
<dbReference type="GO" id="GO:0000978">
    <property type="term" value="F:RNA polymerase II cis-regulatory region sequence-specific DNA binding"/>
    <property type="evidence" value="ECO:0007669"/>
    <property type="project" value="TreeGrafter"/>
</dbReference>
<name>R0LN71_ANAPL</name>
<sequence length="389" mass="44003">QAWAQASGRYEGSPEDPAKWKTNFRCALRSTHMFVTLEDNSKNSDDPHKVFAVTSGPVSKAPSCFPLQLELNHHDVAPQIVPRGSTTAPTTQSMTLEDLDTLQWVLQHCNISNTDPTPSPWRDVLHNEDALLQPGPGQGGCLPPTAFQEWGPAAEQPPLGAYGPSEHMLLGEQTIPGIPPHLDVTIYYRGKTVHQEVVNDRQCLLTYQSLDPVVVLQPGQHVFFPSPEGLADSKQRQYTEELLLGVGLRLEQRAGKLFATRLKKCKVFWALSQQLDNGRPPPNLLCRDQETSIFDFHRFCTDLRDFRDNRRERSPDFTIFLCCRQCFSNCKPKESKLILVKLVPKFCEHWYEQVQRQGASSLNSGNVSLQLSDSFNLYELIEQYNMQID</sequence>
<evidence type="ECO:0000259" key="1">
    <source>
        <dbReference type="PROSITE" id="PS51507"/>
    </source>
</evidence>
<feature type="non-terminal residue" evidence="2">
    <location>
        <position position="389"/>
    </location>
</feature>
<dbReference type="GO" id="GO:0002376">
    <property type="term" value="P:immune system process"/>
    <property type="evidence" value="ECO:0007669"/>
    <property type="project" value="TreeGrafter"/>
</dbReference>
<dbReference type="SUPFAM" id="SSF46785">
    <property type="entry name" value="Winged helix' DNA-binding domain"/>
    <property type="match status" value="1"/>
</dbReference>